<dbReference type="Proteomes" id="UP000593737">
    <property type="component" value="Chromosome"/>
</dbReference>
<name>A0A7S8FIH2_9BACT</name>
<reference evidence="1 2" key="1">
    <citation type="journal article" date="2020" name="ISME J.">
        <title>Enrichment and physiological characterization of a novel comammox Nitrospira indicates ammonium inhibition of complete nitrification.</title>
        <authorList>
            <person name="Sakoula D."/>
            <person name="Koch H."/>
            <person name="Frank J."/>
            <person name="Jetten M.S.M."/>
            <person name="van Kessel M.A.H.J."/>
            <person name="Lucker S."/>
        </authorList>
    </citation>
    <scope>NUCLEOTIDE SEQUENCE [LARGE SCALE GENOMIC DNA]</scope>
    <source>
        <strain evidence="1">Comreactor17</strain>
    </source>
</reference>
<dbReference type="AlphaFoldDB" id="A0A7S8FIH2"/>
<proteinExistence type="predicted"/>
<organism evidence="1 2">
    <name type="scientific">Candidatus Nitrospira kreftii</name>
    <dbReference type="NCBI Taxonomy" id="2652173"/>
    <lineage>
        <taxon>Bacteria</taxon>
        <taxon>Pseudomonadati</taxon>
        <taxon>Nitrospirota</taxon>
        <taxon>Nitrospiria</taxon>
        <taxon>Nitrospirales</taxon>
        <taxon>Nitrospiraceae</taxon>
        <taxon>Nitrospira</taxon>
    </lineage>
</organism>
<protein>
    <submittedName>
        <fullName evidence="1">Uncharacterized protein</fullName>
    </submittedName>
</protein>
<accession>A0A7S8FIH2</accession>
<gene>
    <name evidence="1" type="ORF">Nkreftii_004189</name>
</gene>
<dbReference type="EMBL" id="CP047423">
    <property type="protein sequence ID" value="QPD06415.1"/>
    <property type="molecule type" value="Genomic_DNA"/>
</dbReference>
<sequence length="73" mass="7981">MSLIVYISRPSAQVIARSICLKENSGLVLSLDNTVPPGKVKSTTNVLPLQVEENLSYDQVLMVLLKANKIITL</sequence>
<evidence type="ECO:0000313" key="1">
    <source>
        <dbReference type="EMBL" id="QPD06415.1"/>
    </source>
</evidence>
<dbReference type="KEGG" id="nkf:Nkreftii_004189"/>
<evidence type="ECO:0000313" key="2">
    <source>
        <dbReference type="Proteomes" id="UP000593737"/>
    </source>
</evidence>